<sequence length="318" mass="34006">MTNDFYAFGAIDAAISRTKSLLWPFNAGVWLRLAVIALFIGGVGGFNPFSYNFGGADDFDQATVPGDLGLSDPTILLIIGAVLLLALLFLYLGSVFQFVFVDCLSSGEISLSRTFGMRTGKGLRLFLFQALLILLLIAAMAFLVVLFVLPAAAVGNASILVGLIVLIPAILLLALVFGTIFLFTTDFVVPVMVADDCGVIAGWKKVWSFLVADLKNAAVYLVTRFVLGIVVGIAMFILVLLVLLIVGIPLGGIALLAMAFVGDAAPALFILLLVVGMLIAIPLLLLVQVPFVTFFRYYALLVLREFSPEHDLLAVPEA</sequence>
<keyword evidence="1" id="KW-0812">Transmembrane</keyword>
<gene>
    <name evidence="2" type="ORF">RJ40_00100</name>
</gene>
<evidence type="ECO:0000256" key="1">
    <source>
        <dbReference type="SAM" id="Phobius"/>
    </source>
</evidence>
<protein>
    <recommendedName>
        <fullName evidence="4">DUF4013 domain-containing protein</fullName>
    </recommendedName>
</protein>
<feature type="transmembrane region" description="Helical" evidence="1">
    <location>
        <begin position="225"/>
        <end position="258"/>
    </location>
</feature>
<keyword evidence="1" id="KW-1133">Transmembrane helix</keyword>
<dbReference type="GeneID" id="76422706"/>
<evidence type="ECO:0008006" key="4">
    <source>
        <dbReference type="Google" id="ProtNLM"/>
    </source>
</evidence>
<proteinExistence type="predicted"/>
<keyword evidence="3" id="KW-1185">Reference proteome</keyword>
<dbReference type="RefSeq" id="WP_265581305.1">
    <property type="nucleotide sequence ID" value="NZ_CP036172.1"/>
</dbReference>
<dbReference type="AlphaFoldDB" id="A0A8A3S321"/>
<reference evidence="2" key="2">
    <citation type="submission" date="2019-02" db="EMBL/GenBank/DDBJ databases">
        <authorList>
            <person name="Chen S.-C."/>
            <person name="Chien H.-H."/>
            <person name="Lai M.-C."/>
        </authorList>
    </citation>
    <scope>NUCLEOTIDE SEQUENCE</scope>
    <source>
        <strain evidence="2">N2F9704</strain>
    </source>
</reference>
<reference evidence="2" key="1">
    <citation type="journal article" date="2001" name="Int. J. Syst. Evol. Microbiol.">
        <title>Methanofollis aquaemaris sp. nov., a methanogen isolated from an aquaculture fish pond.</title>
        <authorList>
            <person name="Lai M.C."/>
            <person name="Chen S.C."/>
        </authorList>
    </citation>
    <scope>NUCLEOTIDE SEQUENCE</scope>
    <source>
        <strain evidence="2">N2F9704</strain>
    </source>
</reference>
<evidence type="ECO:0000313" key="3">
    <source>
        <dbReference type="Proteomes" id="UP001042704"/>
    </source>
</evidence>
<feature type="transmembrane region" description="Helical" evidence="1">
    <location>
        <begin position="21"/>
        <end position="43"/>
    </location>
</feature>
<dbReference type="KEGG" id="maqe:RJ40_00100"/>
<feature type="transmembrane region" description="Helical" evidence="1">
    <location>
        <begin position="159"/>
        <end position="183"/>
    </location>
</feature>
<feature type="transmembrane region" description="Helical" evidence="1">
    <location>
        <begin position="125"/>
        <end position="153"/>
    </location>
</feature>
<dbReference type="Proteomes" id="UP001042704">
    <property type="component" value="Chromosome"/>
</dbReference>
<feature type="transmembrane region" description="Helical" evidence="1">
    <location>
        <begin position="264"/>
        <end position="287"/>
    </location>
</feature>
<feature type="transmembrane region" description="Helical" evidence="1">
    <location>
        <begin position="75"/>
        <end position="104"/>
    </location>
</feature>
<dbReference type="InterPro" id="IPR055966">
    <property type="entry name" value="DUF7544"/>
</dbReference>
<accession>A0A8A3S321</accession>
<dbReference type="EMBL" id="CP036172">
    <property type="protein sequence ID" value="QSZ66014.1"/>
    <property type="molecule type" value="Genomic_DNA"/>
</dbReference>
<dbReference type="Pfam" id="PF24400">
    <property type="entry name" value="DUF7544"/>
    <property type="match status" value="1"/>
</dbReference>
<evidence type="ECO:0000313" key="2">
    <source>
        <dbReference type="EMBL" id="QSZ66014.1"/>
    </source>
</evidence>
<keyword evidence="1" id="KW-0472">Membrane</keyword>
<name>A0A8A3S321_9EURY</name>
<organism evidence="2 3">
    <name type="scientific">Methanofollis aquaemaris</name>
    <dbReference type="NCBI Taxonomy" id="126734"/>
    <lineage>
        <taxon>Archaea</taxon>
        <taxon>Methanobacteriati</taxon>
        <taxon>Methanobacteriota</taxon>
        <taxon>Stenosarchaea group</taxon>
        <taxon>Methanomicrobia</taxon>
        <taxon>Methanomicrobiales</taxon>
        <taxon>Methanomicrobiaceae</taxon>
        <taxon>Methanofollis</taxon>
    </lineage>
</organism>